<proteinExistence type="predicted"/>
<protein>
    <recommendedName>
        <fullName evidence="3">Tetratricopeptide repeat-containing protein</fullName>
    </recommendedName>
</protein>
<organism evidence="1 2">
    <name type="scientific">Maribacter dokdonensis</name>
    <dbReference type="NCBI Taxonomy" id="320912"/>
    <lineage>
        <taxon>Bacteria</taxon>
        <taxon>Pseudomonadati</taxon>
        <taxon>Bacteroidota</taxon>
        <taxon>Flavobacteriia</taxon>
        <taxon>Flavobacteriales</taxon>
        <taxon>Flavobacteriaceae</taxon>
        <taxon>Maribacter</taxon>
    </lineage>
</organism>
<dbReference type="AlphaFoldDB" id="A0A1H4R301"/>
<dbReference type="Proteomes" id="UP000183038">
    <property type="component" value="Unassembled WGS sequence"/>
</dbReference>
<accession>A0A1H4R301</accession>
<evidence type="ECO:0000313" key="1">
    <source>
        <dbReference type="EMBL" id="SEC26235.1"/>
    </source>
</evidence>
<dbReference type="OrthoDB" id="1150971at2"/>
<dbReference type="RefSeq" id="WP_074673514.1">
    <property type="nucleotide sequence ID" value="NZ_FNTB01000001.1"/>
</dbReference>
<dbReference type="InterPro" id="IPR011990">
    <property type="entry name" value="TPR-like_helical_dom_sf"/>
</dbReference>
<gene>
    <name evidence="1" type="ORF">SAMN05192540_2747</name>
</gene>
<evidence type="ECO:0000313" key="2">
    <source>
        <dbReference type="Proteomes" id="UP000183038"/>
    </source>
</evidence>
<reference evidence="1 2" key="1">
    <citation type="submission" date="2016-10" db="EMBL/GenBank/DDBJ databases">
        <authorList>
            <person name="de Groot N.N."/>
        </authorList>
    </citation>
    <scope>NUCLEOTIDE SEQUENCE [LARGE SCALE GENOMIC DNA]</scope>
    <source>
        <strain evidence="1 2">MAR_2009_71</strain>
    </source>
</reference>
<dbReference type="EMBL" id="FNTB01000001">
    <property type="protein sequence ID" value="SEC26235.1"/>
    <property type="molecule type" value="Genomic_DNA"/>
</dbReference>
<dbReference type="Gene3D" id="1.25.40.10">
    <property type="entry name" value="Tetratricopeptide repeat domain"/>
    <property type="match status" value="1"/>
</dbReference>
<sequence length="213" mass="23796">MRTLLLVITFIFTMNITAQTSYEKGMNKAFALWDQQKNTEASQLFERISAAETDNWLPPYYAGLIEIVSSFGLKDETVLTTKLTRAKEFLDAASAISENNPEIMISYALLNTAYIAFDGAKYGMTLSGENAAIYQKALSIAPNNPRVVLSKTEWDMGAAKFFGKSTVPFCKDIERAITLFEAEEQTIPYYPYSGLERAKAISTECKKETSPKN</sequence>
<name>A0A1H4R301_9FLAO</name>
<evidence type="ECO:0008006" key="3">
    <source>
        <dbReference type="Google" id="ProtNLM"/>
    </source>
</evidence>